<protein>
    <recommendedName>
        <fullName evidence="3">Centrosomal protein of 162 kDa</fullName>
    </recommendedName>
</protein>
<evidence type="ECO:0000256" key="8">
    <source>
        <dbReference type="ARBA" id="ARBA00023212"/>
    </source>
</evidence>
<dbReference type="AlphaFoldDB" id="A0A8D8RF95"/>
<proteinExistence type="inferred from homology"/>
<keyword evidence="6" id="KW-0970">Cilium biogenesis/degradation</keyword>
<dbReference type="EMBL" id="HBUF01156030">
    <property type="protein sequence ID" value="CAG6649156.1"/>
    <property type="molecule type" value="Transcribed_RNA"/>
</dbReference>
<evidence type="ECO:0000256" key="5">
    <source>
        <dbReference type="ARBA" id="ARBA00022701"/>
    </source>
</evidence>
<feature type="coiled-coil region" evidence="9">
    <location>
        <begin position="323"/>
        <end position="350"/>
    </location>
</feature>
<dbReference type="GO" id="GO:0005879">
    <property type="term" value="C:axonemal microtubule"/>
    <property type="evidence" value="ECO:0007669"/>
    <property type="project" value="TreeGrafter"/>
</dbReference>
<evidence type="ECO:0000256" key="6">
    <source>
        <dbReference type="ARBA" id="ARBA00022794"/>
    </source>
</evidence>
<dbReference type="PANTHER" id="PTHR34031:SF1">
    <property type="entry name" value="CENTROSOMAL PROTEIN OF 162 KDA"/>
    <property type="match status" value="1"/>
</dbReference>
<keyword evidence="8" id="KW-0206">Cytoskeleton</keyword>
<evidence type="ECO:0000256" key="1">
    <source>
        <dbReference type="ARBA" id="ARBA00004114"/>
    </source>
</evidence>
<evidence type="ECO:0000256" key="2">
    <source>
        <dbReference type="ARBA" id="ARBA00009485"/>
    </source>
</evidence>
<evidence type="ECO:0000313" key="11">
    <source>
        <dbReference type="EMBL" id="CAG6649156.1"/>
    </source>
</evidence>
<dbReference type="InterPro" id="IPR038774">
    <property type="entry name" value="CEP162-like"/>
</dbReference>
<keyword evidence="7 9" id="KW-0175">Coiled coil</keyword>
<organism evidence="11">
    <name type="scientific">Cacopsylla melanoneura</name>
    <dbReference type="NCBI Taxonomy" id="428564"/>
    <lineage>
        <taxon>Eukaryota</taxon>
        <taxon>Metazoa</taxon>
        <taxon>Ecdysozoa</taxon>
        <taxon>Arthropoda</taxon>
        <taxon>Hexapoda</taxon>
        <taxon>Insecta</taxon>
        <taxon>Pterygota</taxon>
        <taxon>Neoptera</taxon>
        <taxon>Paraneoptera</taxon>
        <taxon>Hemiptera</taxon>
        <taxon>Sternorrhyncha</taxon>
        <taxon>Psylloidea</taxon>
        <taxon>Psyllidae</taxon>
        <taxon>Psyllinae</taxon>
        <taxon>Cacopsylla</taxon>
    </lineage>
</organism>
<dbReference type="PANTHER" id="PTHR34031">
    <property type="entry name" value="CENTROSOMAL PROTEIN OF 162 KDA"/>
    <property type="match status" value="1"/>
</dbReference>
<evidence type="ECO:0000256" key="9">
    <source>
        <dbReference type="SAM" id="Coils"/>
    </source>
</evidence>
<sequence length="451" mass="51746">MKAADIVQSKDEEIVRLTNELKNRNATSIQEEANAVKELKAQVNGEKAHLKNALVEKEILGKDNYDLRRQVKELELIVKKRNTTGCLTITGQEFFPETEKIKQLESLLNEKEKLIEKLTENVDAIERKFKDTVKTLEVQLKSESDKVKIESEKLRKLKAAHVKELEEVKKATKKANTKDDAHLLATIRGLQSELLNKEKLMSKMNKELDDVKKTNKTLQKERERILSSKNDSKHSSTQSLKNAGVVPPQLLPSPDHSAEIVKLKQRVKELEEDMVTLHEKATHDMELLNEQHNVELTAAKGSQGNVAELEGQIYTQEIIITHLKQKLAQLEALQNSHTLLKLENDKLEKHLTEANTRINKLSEPHNTMDASCSSSSNQTVLSKIDYLEKRHEVREKTLQAIIHELLSDKKVNTQCMGDCHTKLLDKNREICYYRAEMDRILDSLRQYKQNH</sequence>
<accession>A0A8D8RF95</accession>
<dbReference type="EMBL" id="HBUF01156029">
    <property type="protein sequence ID" value="CAG6649153.1"/>
    <property type="molecule type" value="Transcribed_RNA"/>
</dbReference>
<keyword evidence="5" id="KW-0493">Microtubule</keyword>
<dbReference type="GO" id="GO:0060271">
    <property type="term" value="P:cilium assembly"/>
    <property type="evidence" value="ECO:0007669"/>
    <property type="project" value="TreeGrafter"/>
</dbReference>
<keyword evidence="4" id="KW-0963">Cytoplasm</keyword>
<reference evidence="11" key="1">
    <citation type="submission" date="2021-05" db="EMBL/GenBank/DDBJ databases">
        <authorList>
            <person name="Alioto T."/>
            <person name="Alioto T."/>
            <person name="Gomez Garrido J."/>
        </authorList>
    </citation>
    <scope>NUCLEOTIDE SEQUENCE</scope>
</reference>
<evidence type="ECO:0000256" key="7">
    <source>
        <dbReference type="ARBA" id="ARBA00023054"/>
    </source>
</evidence>
<comment type="similarity">
    <text evidence="2">Belongs to the CEP162 family.</text>
</comment>
<dbReference type="GO" id="GO:0005814">
    <property type="term" value="C:centriole"/>
    <property type="evidence" value="ECO:0007669"/>
    <property type="project" value="UniProtKB-SubCell"/>
</dbReference>
<feature type="coiled-coil region" evidence="9">
    <location>
        <begin position="29"/>
        <end position="56"/>
    </location>
</feature>
<evidence type="ECO:0000256" key="10">
    <source>
        <dbReference type="SAM" id="MobiDB-lite"/>
    </source>
</evidence>
<comment type="subcellular location">
    <subcellularLocation>
        <location evidence="1">Cytoplasm</location>
        <location evidence="1">Cytoskeleton</location>
        <location evidence="1">Microtubule organizing center</location>
        <location evidence="1">Centrosome</location>
        <location evidence="1">Centriole</location>
    </subcellularLocation>
</comment>
<name>A0A8D8RF95_9HEMI</name>
<evidence type="ECO:0000256" key="4">
    <source>
        <dbReference type="ARBA" id="ARBA00022490"/>
    </source>
</evidence>
<evidence type="ECO:0000256" key="3">
    <source>
        <dbReference type="ARBA" id="ARBA00021406"/>
    </source>
</evidence>
<feature type="region of interest" description="Disordered" evidence="10">
    <location>
        <begin position="211"/>
        <end position="254"/>
    </location>
</feature>
<feature type="compositionally biased region" description="Basic and acidic residues" evidence="10">
    <location>
        <begin position="211"/>
        <end position="234"/>
    </location>
</feature>